<evidence type="ECO:0008006" key="3">
    <source>
        <dbReference type="Google" id="ProtNLM"/>
    </source>
</evidence>
<comment type="caution">
    <text evidence="1">The sequence shown here is derived from an EMBL/GenBank/DDBJ whole genome shotgun (WGS) entry which is preliminary data.</text>
</comment>
<dbReference type="EMBL" id="WVHS01000007">
    <property type="protein sequence ID" value="MXV17915.1"/>
    <property type="molecule type" value="Genomic_DNA"/>
</dbReference>
<proteinExistence type="predicted"/>
<organism evidence="1 2">
    <name type="scientific">Hufsiella ginkgonis</name>
    <dbReference type="NCBI Taxonomy" id="2695274"/>
    <lineage>
        <taxon>Bacteria</taxon>
        <taxon>Pseudomonadati</taxon>
        <taxon>Bacteroidota</taxon>
        <taxon>Sphingobacteriia</taxon>
        <taxon>Sphingobacteriales</taxon>
        <taxon>Sphingobacteriaceae</taxon>
        <taxon>Hufsiella</taxon>
    </lineage>
</organism>
<sequence length="139" mass="15340">METKAQEYKNALGVRLGSYNGVNFKTFVSKDNAFDLNLSFRNTSARKDVRFTVLYEFHNPVQNAPGLKWFYGGGGSIGSRRYVNDDGQLFLSAVGTLGLDYTFTGAPINLGLDWRPQLVITPDTDVTAGDVGLAVRFTF</sequence>
<evidence type="ECO:0000313" key="2">
    <source>
        <dbReference type="Proteomes" id="UP000451233"/>
    </source>
</evidence>
<keyword evidence="2" id="KW-1185">Reference proteome</keyword>
<protein>
    <recommendedName>
        <fullName evidence="3">Outer membrane beta-barrel protein</fullName>
    </recommendedName>
</protein>
<evidence type="ECO:0000313" key="1">
    <source>
        <dbReference type="EMBL" id="MXV17915.1"/>
    </source>
</evidence>
<dbReference type="Proteomes" id="UP000451233">
    <property type="component" value="Unassembled WGS sequence"/>
</dbReference>
<dbReference type="AlphaFoldDB" id="A0A7K1Y3Q8"/>
<gene>
    <name evidence="1" type="ORF">GS398_21645</name>
</gene>
<name>A0A7K1Y3Q8_9SPHI</name>
<accession>A0A7K1Y3Q8</accession>
<reference evidence="1 2" key="1">
    <citation type="submission" date="2019-11" db="EMBL/GenBank/DDBJ databases">
        <title>Pedobacter sp. HMF7056 Genome sequencing and assembly.</title>
        <authorList>
            <person name="Kang H."/>
            <person name="Kim H."/>
            <person name="Joh K."/>
        </authorList>
    </citation>
    <scope>NUCLEOTIDE SEQUENCE [LARGE SCALE GENOMIC DNA]</scope>
    <source>
        <strain evidence="1 2">HMF7056</strain>
    </source>
</reference>